<dbReference type="EMBL" id="JTDO01000009">
    <property type="protein sequence ID" value="KLT72760.1"/>
    <property type="molecule type" value="Genomic_DNA"/>
</dbReference>
<dbReference type="PATRIC" id="fig|1470200.3.peg.2562"/>
<feature type="domain" description="Transferrin-binding protein B C-lobe/N-lobe beta-barrel" evidence="3">
    <location>
        <begin position="450"/>
        <end position="579"/>
    </location>
</feature>
<evidence type="ECO:0000256" key="2">
    <source>
        <dbReference type="SAM" id="SignalP"/>
    </source>
</evidence>
<dbReference type="SUPFAM" id="SSF56925">
    <property type="entry name" value="OMPA-like"/>
    <property type="match status" value="2"/>
</dbReference>
<evidence type="ECO:0000256" key="1">
    <source>
        <dbReference type="ARBA" id="ARBA00004442"/>
    </source>
</evidence>
<dbReference type="InterPro" id="IPR011250">
    <property type="entry name" value="OMP/PagP_B-barrel"/>
</dbReference>
<evidence type="ECO:0000313" key="5">
    <source>
        <dbReference type="Proteomes" id="UP000036027"/>
    </source>
</evidence>
<dbReference type="RefSeq" id="WP_047761146.1">
    <property type="nucleotide sequence ID" value="NZ_CP091510.1"/>
</dbReference>
<organism evidence="4 5">
    <name type="scientific">Neisseria arctica</name>
    <dbReference type="NCBI Taxonomy" id="1470200"/>
    <lineage>
        <taxon>Bacteria</taxon>
        <taxon>Pseudomonadati</taxon>
        <taxon>Pseudomonadota</taxon>
        <taxon>Betaproteobacteria</taxon>
        <taxon>Neisseriales</taxon>
        <taxon>Neisseriaceae</taxon>
        <taxon>Neisseria</taxon>
    </lineage>
</organism>
<dbReference type="Pfam" id="PF01298">
    <property type="entry name" value="TbpB_B_D"/>
    <property type="match status" value="2"/>
</dbReference>
<proteinExistence type="predicted"/>
<gene>
    <name evidence="4" type="ORF">PL75_06700</name>
</gene>
<comment type="caution">
    <text evidence="4">The sequence shown here is derived from an EMBL/GenBank/DDBJ whole genome shotgun (WGS) entry which is preliminary data.</text>
</comment>
<accession>A0A0J0YRL4</accession>
<dbReference type="Proteomes" id="UP000036027">
    <property type="component" value="Unassembled WGS sequence"/>
</dbReference>
<reference evidence="4 5" key="1">
    <citation type="submission" date="2014-11" db="EMBL/GenBank/DDBJ databases">
        <title>Genome of a novel goose pathogen.</title>
        <authorList>
            <person name="Hansen C.M."/>
            <person name="Hueffer K."/>
            <person name="Choi S.C."/>
        </authorList>
    </citation>
    <scope>NUCLEOTIDE SEQUENCE [LARGE SCALE GENOMIC DNA]</scope>
    <source>
        <strain evidence="4 5">KH1503</strain>
    </source>
</reference>
<keyword evidence="5" id="KW-1185">Reference proteome</keyword>
<dbReference type="AlphaFoldDB" id="A0A0J0YRL4"/>
<evidence type="ECO:0000313" key="4">
    <source>
        <dbReference type="EMBL" id="KLT72760.1"/>
    </source>
</evidence>
<feature type="chain" id="PRO_5005246696" description="Transferrin-binding protein B C-lobe/N-lobe beta-barrel domain-containing protein" evidence="2">
    <location>
        <begin position="25"/>
        <end position="581"/>
    </location>
</feature>
<sequence length="581" mass="63379">MFRHKLGYLNLCLLAVYCTGCASGGGSLEVDKIPDRSSNIQRGPVYIKGDTPTAADQTELGYTVTVPWGEDWEKHGVKAVTETRVDKDASQYDAIRFVADDGKKEERLISLKHDGEKWYPGNGLDDVALESDLAKHGLFGKRYGTDFREDTSKETRLREHAFEYSKVGFVDIVVKGEKRWQDKMYRNIYYKGQNKTADMPVGGTAEYSGTWEYATRNQVSSNGFHLAGSQPDNGRFSKQNTADFKVDFGSKTLNGALKAQNSNRRGGQIHYDISANISGNGFRGEAVKNTKGTTLFEDDSSNNPLDDKADVSGSFFGPKASELAGRLNGKTGSIVGVFAAEQKTSDGIKTDGKQIHSSVLRFNPEMTKNYQISESAKGFENNNFSGDIKLLQLDGMLIELDKMAEKSTANPICCDVFDFVRLGRYFDVASQTSNKAGYFIQGHVTPESDMPVNGKAKYNGFWYGYGFSSQDGKGVLFSGSKLDADFTADFSNKKLLGNLHSAAGVPGAVEFAADIKGNGFSTDKAILKINADSGNNLSRNLIAGEGRVHGHFYGSKANELGGTVTKDDHSFAAVFGAKQIK</sequence>
<comment type="subcellular location">
    <subcellularLocation>
        <location evidence="1">Cell outer membrane</location>
    </subcellularLocation>
</comment>
<dbReference type="Gene3D" id="2.40.160.90">
    <property type="match status" value="2"/>
</dbReference>
<evidence type="ECO:0000259" key="3">
    <source>
        <dbReference type="Pfam" id="PF01298"/>
    </source>
</evidence>
<dbReference type="STRING" id="1470200.PL75_06700"/>
<feature type="domain" description="Transferrin-binding protein B C-lobe/N-lobe beta-barrel" evidence="3">
    <location>
        <begin position="199"/>
        <end position="342"/>
    </location>
</feature>
<protein>
    <recommendedName>
        <fullName evidence="3">Transferrin-binding protein B C-lobe/N-lobe beta-barrel domain-containing protein</fullName>
    </recommendedName>
</protein>
<feature type="signal peptide" evidence="2">
    <location>
        <begin position="1"/>
        <end position="24"/>
    </location>
</feature>
<keyword evidence="2" id="KW-0732">Signal</keyword>
<dbReference type="GO" id="GO:0009279">
    <property type="term" value="C:cell outer membrane"/>
    <property type="evidence" value="ECO:0007669"/>
    <property type="project" value="UniProtKB-SubCell"/>
</dbReference>
<name>A0A0J0YRL4_9NEIS</name>
<dbReference type="InterPro" id="IPR001677">
    <property type="entry name" value="TbpB_B_D"/>
</dbReference>